<evidence type="ECO:0000313" key="1">
    <source>
        <dbReference type="EMBL" id="QJA43991.1"/>
    </source>
</evidence>
<proteinExistence type="predicted"/>
<organism evidence="1">
    <name type="scientific">viral metagenome</name>
    <dbReference type="NCBI Taxonomy" id="1070528"/>
    <lineage>
        <taxon>unclassified sequences</taxon>
        <taxon>metagenomes</taxon>
        <taxon>organismal metagenomes</taxon>
    </lineage>
</organism>
<name>A0A6H1Z965_9ZZZZ</name>
<gene>
    <name evidence="1" type="ORF">TM448A00065_0037</name>
    <name evidence="2" type="ORF">TM448B00134_0070</name>
</gene>
<dbReference type="EMBL" id="MT144591">
    <property type="protein sequence ID" value="QJH93776.1"/>
    <property type="molecule type" value="Genomic_DNA"/>
</dbReference>
<reference evidence="1" key="1">
    <citation type="submission" date="2020-03" db="EMBL/GenBank/DDBJ databases">
        <title>The deep terrestrial virosphere.</title>
        <authorList>
            <person name="Holmfeldt K."/>
            <person name="Nilsson E."/>
            <person name="Simone D."/>
            <person name="Lopez-Fernandez M."/>
            <person name="Wu X."/>
            <person name="de Brujin I."/>
            <person name="Lundin D."/>
            <person name="Andersson A."/>
            <person name="Bertilsson S."/>
            <person name="Dopson M."/>
        </authorList>
    </citation>
    <scope>NUCLEOTIDE SEQUENCE</scope>
    <source>
        <strain evidence="1">TM448A00065</strain>
        <strain evidence="2">TM448B00134</strain>
    </source>
</reference>
<accession>A0A6H1Z965</accession>
<protein>
    <recommendedName>
        <fullName evidence="3">Small CPxCG-related zinc finger protein</fullName>
    </recommendedName>
</protein>
<dbReference type="AlphaFoldDB" id="A0A6H1Z965"/>
<evidence type="ECO:0008006" key="3">
    <source>
        <dbReference type="Google" id="ProtNLM"/>
    </source>
</evidence>
<evidence type="ECO:0000313" key="2">
    <source>
        <dbReference type="EMBL" id="QJH93776.1"/>
    </source>
</evidence>
<sequence length="51" mass="6295">MTRPTPVAMGEWDECPHCRTMLRDHRYEDGWQYICDTCHWEYFEESDDVPR</sequence>
<dbReference type="EMBL" id="MT143972">
    <property type="protein sequence ID" value="QJA43991.1"/>
    <property type="molecule type" value="Genomic_DNA"/>
</dbReference>